<name>A0A3P8S9G2_AMPPE</name>
<dbReference type="AlphaFoldDB" id="A0A3P8S9G2"/>
<accession>A0A3P8S9G2</accession>
<reference evidence="2" key="3">
    <citation type="submission" date="2025-09" db="UniProtKB">
        <authorList>
            <consortium name="Ensembl"/>
        </authorList>
    </citation>
    <scope>IDENTIFICATION</scope>
</reference>
<reference evidence="2" key="2">
    <citation type="submission" date="2025-08" db="UniProtKB">
        <authorList>
            <consortium name="Ensembl"/>
        </authorList>
    </citation>
    <scope>IDENTIFICATION</scope>
</reference>
<evidence type="ECO:0000313" key="3">
    <source>
        <dbReference type="Proteomes" id="UP000265080"/>
    </source>
</evidence>
<evidence type="ECO:0000256" key="1">
    <source>
        <dbReference type="SAM" id="MobiDB-lite"/>
    </source>
</evidence>
<sequence>RTMEPYVGLKLNVLVNKLHDYLAHSAVEDSSGTITSDQRRIQAGKSKAKSRREAMESSSSSSDEQDDDSGSEGSDQKMKPITEGLALLGAAAFQQSSGESLIYHHVYI</sequence>
<evidence type="ECO:0000313" key="2">
    <source>
        <dbReference type="Ensembl" id="ENSAPEP00000008742.1"/>
    </source>
</evidence>
<organism evidence="2 3">
    <name type="scientific">Amphiprion percula</name>
    <name type="common">Orange clownfish</name>
    <name type="synonym">Lutjanus percula</name>
    <dbReference type="NCBI Taxonomy" id="161767"/>
    <lineage>
        <taxon>Eukaryota</taxon>
        <taxon>Metazoa</taxon>
        <taxon>Chordata</taxon>
        <taxon>Craniata</taxon>
        <taxon>Vertebrata</taxon>
        <taxon>Euteleostomi</taxon>
        <taxon>Actinopterygii</taxon>
        <taxon>Neopterygii</taxon>
        <taxon>Teleostei</taxon>
        <taxon>Neoteleostei</taxon>
        <taxon>Acanthomorphata</taxon>
        <taxon>Ovalentaria</taxon>
        <taxon>Pomacentridae</taxon>
        <taxon>Amphiprion</taxon>
    </lineage>
</organism>
<dbReference type="Proteomes" id="UP000265080">
    <property type="component" value="Chromosome 15"/>
</dbReference>
<keyword evidence="3" id="KW-1185">Reference proteome</keyword>
<protein>
    <submittedName>
        <fullName evidence="2">Uncharacterized protein</fullName>
    </submittedName>
</protein>
<feature type="region of interest" description="Disordered" evidence="1">
    <location>
        <begin position="27"/>
        <end position="80"/>
    </location>
</feature>
<dbReference type="Ensembl" id="ENSAPET00000008988.1">
    <property type="protein sequence ID" value="ENSAPEP00000008742.1"/>
    <property type="gene ID" value="ENSAPEG00000006307.1"/>
</dbReference>
<dbReference type="STRING" id="161767.ENSAPEP00000008742"/>
<proteinExistence type="predicted"/>
<reference evidence="2 3" key="1">
    <citation type="submission" date="2018-03" db="EMBL/GenBank/DDBJ databases">
        <title>Finding Nemo's genes: A chromosome-scale reference assembly of the genome of the orange clownfish Amphiprion percula.</title>
        <authorList>
            <person name="Lehmann R."/>
        </authorList>
    </citation>
    <scope>NUCLEOTIDE SEQUENCE</scope>
</reference>